<dbReference type="AlphaFoldDB" id="A0ABD0KZC7"/>
<name>A0ABD0KZC7_9CAEN</name>
<protein>
    <recommendedName>
        <fullName evidence="1">HTH OST-type domain-containing protein</fullName>
    </recommendedName>
</protein>
<evidence type="ECO:0000313" key="2">
    <source>
        <dbReference type="EMBL" id="KAK7492560.1"/>
    </source>
</evidence>
<dbReference type="Pfam" id="PF12872">
    <property type="entry name" value="OST-HTH"/>
    <property type="match status" value="1"/>
</dbReference>
<evidence type="ECO:0000313" key="3">
    <source>
        <dbReference type="Proteomes" id="UP001519460"/>
    </source>
</evidence>
<feature type="domain" description="HTH OST-type" evidence="1">
    <location>
        <begin position="15"/>
        <end position="94"/>
    </location>
</feature>
<gene>
    <name evidence="2" type="ORF">BaRGS_00016226</name>
</gene>
<organism evidence="2 3">
    <name type="scientific">Batillaria attramentaria</name>
    <dbReference type="NCBI Taxonomy" id="370345"/>
    <lineage>
        <taxon>Eukaryota</taxon>
        <taxon>Metazoa</taxon>
        <taxon>Spiralia</taxon>
        <taxon>Lophotrochozoa</taxon>
        <taxon>Mollusca</taxon>
        <taxon>Gastropoda</taxon>
        <taxon>Caenogastropoda</taxon>
        <taxon>Sorbeoconcha</taxon>
        <taxon>Cerithioidea</taxon>
        <taxon>Batillariidae</taxon>
        <taxon>Batillaria</taxon>
    </lineage>
</organism>
<proteinExistence type="predicted"/>
<comment type="caution">
    <text evidence="2">The sequence shown here is derived from an EMBL/GenBank/DDBJ whole genome shotgun (WGS) entry which is preliminary data.</text>
</comment>
<evidence type="ECO:0000259" key="1">
    <source>
        <dbReference type="PROSITE" id="PS51644"/>
    </source>
</evidence>
<dbReference type="Proteomes" id="UP001519460">
    <property type="component" value="Unassembled WGS sequence"/>
</dbReference>
<dbReference type="EMBL" id="JACVVK020000102">
    <property type="protein sequence ID" value="KAK7492560.1"/>
    <property type="molecule type" value="Genomic_DNA"/>
</dbReference>
<sequence length="98" mass="11147">MLGAFSNKCQHYAVVPEGLKNSVRAVLLSKLGGVLMTQFLSDFEELVKEPLNFKRLGFETLEAFLRAIPDTARYVDASVLKRHKAVDFKILRKVYCKQ</sequence>
<dbReference type="InterPro" id="IPR041966">
    <property type="entry name" value="LOTUS-like"/>
</dbReference>
<accession>A0ABD0KZC7</accession>
<dbReference type="PROSITE" id="PS51644">
    <property type="entry name" value="HTH_OST"/>
    <property type="match status" value="1"/>
</dbReference>
<keyword evidence="3" id="KW-1185">Reference proteome</keyword>
<dbReference type="Gene3D" id="3.30.420.610">
    <property type="entry name" value="LOTUS domain-like"/>
    <property type="match status" value="1"/>
</dbReference>
<reference evidence="2 3" key="1">
    <citation type="journal article" date="2023" name="Sci. Data">
        <title>Genome assembly of the Korean intertidal mud-creeper Batillaria attramentaria.</title>
        <authorList>
            <person name="Patra A.K."/>
            <person name="Ho P.T."/>
            <person name="Jun S."/>
            <person name="Lee S.J."/>
            <person name="Kim Y."/>
            <person name="Won Y.J."/>
        </authorList>
    </citation>
    <scope>NUCLEOTIDE SEQUENCE [LARGE SCALE GENOMIC DNA]</scope>
    <source>
        <strain evidence="2">Wonlab-2016</strain>
    </source>
</reference>
<dbReference type="InterPro" id="IPR025605">
    <property type="entry name" value="OST-HTH/LOTUS_dom"/>
</dbReference>